<keyword evidence="4" id="KW-0762">Sugar transport</keyword>
<evidence type="ECO:0000256" key="1">
    <source>
        <dbReference type="ARBA" id="ARBA00004202"/>
    </source>
</evidence>
<reference evidence="11 12" key="1">
    <citation type="submission" date="2019-11" db="EMBL/GenBank/DDBJ databases">
        <title>Comparative genomics of hydrocarbon-degrading Desulfosarcina strains.</title>
        <authorList>
            <person name="Watanabe M."/>
            <person name="Kojima H."/>
            <person name="Fukui M."/>
        </authorList>
    </citation>
    <scope>NUCLEOTIDE SEQUENCE [LARGE SCALE GENOMIC DNA]</scope>
    <source>
        <strain evidence="11 12">28bB2T</strain>
    </source>
</reference>
<feature type="domain" description="ABC transporter" evidence="10">
    <location>
        <begin position="247"/>
        <end position="489"/>
    </location>
</feature>
<evidence type="ECO:0000259" key="10">
    <source>
        <dbReference type="PROSITE" id="PS50893"/>
    </source>
</evidence>
<proteinExistence type="predicted"/>
<dbReference type="Gene3D" id="3.40.50.300">
    <property type="entry name" value="P-loop containing nucleotide triphosphate hydrolases"/>
    <property type="match status" value="2"/>
</dbReference>
<keyword evidence="7 11" id="KW-0067">ATP-binding</keyword>
<evidence type="ECO:0000313" key="12">
    <source>
        <dbReference type="Proteomes" id="UP000425960"/>
    </source>
</evidence>
<evidence type="ECO:0000256" key="5">
    <source>
        <dbReference type="ARBA" id="ARBA00022737"/>
    </source>
</evidence>
<dbReference type="PROSITE" id="PS50893">
    <property type="entry name" value="ABC_TRANSPORTER_2"/>
    <property type="match status" value="2"/>
</dbReference>
<evidence type="ECO:0000256" key="4">
    <source>
        <dbReference type="ARBA" id="ARBA00022597"/>
    </source>
</evidence>
<accession>A0A5K7ZQS3</accession>
<protein>
    <submittedName>
        <fullName evidence="11">Sugar ABC transporter ATP-binding protein</fullName>
    </submittedName>
</protein>
<name>A0A5K7ZQS3_9BACT</name>
<evidence type="ECO:0000256" key="8">
    <source>
        <dbReference type="ARBA" id="ARBA00022967"/>
    </source>
</evidence>
<dbReference type="GO" id="GO:0016887">
    <property type="term" value="F:ATP hydrolysis activity"/>
    <property type="evidence" value="ECO:0007669"/>
    <property type="project" value="InterPro"/>
</dbReference>
<dbReference type="CDD" id="cd03215">
    <property type="entry name" value="ABC_Carb_Monos_II"/>
    <property type="match status" value="1"/>
</dbReference>
<dbReference type="GO" id="GO:0005524">
    <property type="term" value="F:ATP binding"/>
    <property type="evidence" value="ECO:0007669"/>
    <property type="project" value="UniProtKB-KW"/>
</dbReference>
<evidence type="ECO:0000256" key="2">
    <source>
        <dbReference type="ARBA" id="ARBA00022448"/>
    </source>
</evidence>
<comment type="subcellular location">
    <subcellularLocation>
        <location evidence="1">Cell membrane</location>
        <topology evidence="1">Peripheral membrane protein</topology>
    </subcellularLocation>
</comment>
<evidence type="ECO:0000256" key="7">
    <source>
        <dbReference type="ARBA" id="ARBA00022840"/>
    </source>
</evidence>
<dbReference type="SMART" id="SM00382">
    <property type="entry name" value="AAA"/>
    <property type="match status" value="2"/>
</dbReference>
<sequence>MIKLKNITKTFPGVKALNDVDFEVNPGEIHVLFGENGAGKSTLVNIIVGNLAPDSGTYQINGQKIDCLSPKVARLLGISAVSQEFSLAPSLSVLDNLFLGREPTRWGITNKKVMVRRAYKVLNDMKVKLPLFAPVNSLSRAQKQQAEIAKALMLDAKVLILDEPTASLTDIEAKRVIQLVKDLRQKGVAIIYISHRMREIRALANRVTVLRNGESVGTIESEEITENTLVEMMTGKKAGSLFPDISIRPGSLRLKISDMNFSNGGGYNISLSVHSGEIVGIAGLVGCGKGRIGRAVFGLEPIKSGKIEINGETVTQFSPRRIMRLGACYFPSDRVSEGLCMNRPVRENITMATLDSAAFVERGFLRLNNESNSSMVCAEHLKVDLSKLETSVENLSGGNRQKVLLARGFIRDIELFIFDEPTVGVDINAKSEIYLLMKSLVEHGAGILLISSDLEEIIKLSNRIYTMHNGSIVAELMDDNKSEENILSCFFGK</sequence>
<dbReference type="Proteomes" id="UP000425960">
    <property type="component" value="Chromosome"/>
</dbReference>
<evidence type="ECO:0000256" key="9">
    <source>
        <dbReference type="ARBA" id="ARBA00023136"/>
    </source>
</evidence>
<keyword evidence="5" id="KW-0677">Repeat</keyword>
<dbReference type="InterPro" id="IPR003593">
    <property type="entry name" value="AAA+_ATPase"/>
</dbReference>
<dbReference type="KEGG" id="dov:DSCO28_04690"/>
<keyword evidence="9" id="KW-0472">Membrane</keyword>
<dbReference type="Pfam" id="PF00005">
    <property type="entry name" value="ABC_tran"/>
    <property type="match status" value="2"/>
</dbReference>
<dbReference type="CDD" id="cd03216">
    <property type="entry name" value="ABC_Carb_Monos_I"/>
    <property type="match status" value="1"/>
</dbReference>
<dbReference type="SUPFAM" id="SSF52540">
    <property type="entry name" value="P-loop containing nucleoside triphosphate hydrolases"/>
    <property type="match status" value="2"/>
</dbReference>
<keyword evidence="3" id="KW-1003">Cell membrane</keyword>
<dbReference type="InterPro" id="IPR027417">
    <property type="entry name" value="P-loop_NTPase"/>
</dbReference>
<dbReference type="EMBL" id="AP021876">
    <property type="protein sequence ID" value="BBO79903.1"/>
    <property type="molecule type" value="Genomic_DNA"/>
</dbReference>
<organism evidence="11 12">
    <name type="scientific">Desulfosarcina ovata subsp. sediminis</name>
    <dbReference type="NCBI Taxonomy" id="885957"/>
    <lineage>
        <taxon>Bacteria</taxon>
        <taxon>Pseudomonadati</taxon>
        <taxon>Thermodesulfobacteriota</taxon>
        <taxon>Desulfobacteria</taxon>
        <taxon>Desulfobacterales</taxon>
        <taxon>Desulfosarcinaceae</taxon>
        <taxon>Desulfosarcina</taxon>
    </lineage>
</organism>
<dbReference type="PANTHER" id="PTHR43790:SF9">
    <property type="entry name" value="GALACTOFURANOSE TRANSPORTER ATP-BINDING PROTEIN YTFR"/>
    <property type="match status" value="1"/>
</dbReference>
<keyword evidence="2" id="KW-0813">Transport</keyword>
<dbReference type="PANTHER" id="PTHR43790">
    <property type="entry name" value="CARBOHYDRATE TRANSPORT ATP-BINDING PROTEIN MG119-RELATED"/>
    <property type="match status" value="1"/>
</dbReference>
<dbReference type="RefSeq" id="WP_155320997.1">
    <property type="nucleotide sequence ID" value="NZ_AP021876.1"/>
</dbReference>
<dbReference type="InterPro" id="IPR017871">
    <property type="entry name" value="ABC_transporter-like_CS"/>
</dbReference>
<evidence type="ECO:0000313" key="11">
    <source>
        <dbReference type="EMBL" id="BBO79903.1"/>
    </source>
</evidence>
<dbReference type="InterPro" id="IPR050107">
    <property type="entry name" value="ABC_carbohydrate_import_ATPase"/>
</dbReference>
<evidence type="ECO:0000256" key="6">
    <source>
        <dbReference type="ARBA" id="ARBA00022741"/>
    </source>
</evidence>
<dbReference type="PROSITE" id="PS00211">
    <property type="entry name" value="ABC_TRANSPORTER_1"/>
    <property type="match status" value="1"/>
</dbReference>
<dbReference type="FunFam" id="3.40.50.300:FF:000127">
    <property type="entry name" value="Ribose import ATP-binding protein RbsA"/>
    <property type="match status" value="1"/>
</dbReference>
<dbReference type="InterPro" id="IPR003439">
    <property type="entry name" value="ABC_transporter-like_ATP-bd"/>
</dbReference>
<keyword evidence="8" id="KW-1278">Translocase</keyword>
<gene>
    <name evidence="11" type="primary">rbsA2</name>
    <name evidence="11" type="ORF">DSCO28_04690</name>
</gene>
<dbReference type="AlphaFoldDB" id="A0A5K7ZQS3"/>
<dbReference type="GO" id="GO:0005886">
    <property type="term" value="C:plasma membrane"/>
    <property type="evidence" value="ECO:0007669"/>
    <property type="project" value="UniProtKB-SubCell"/>
</dbReference>
<evidence type="ECO:0000256" key="3">
    <source>
        <dbReference type="ARBA" id="ARBA00022475"/>
    </source>
</evidence>
<keyword evidence="6" id="KW-0547">Nucleotide-binding</keyword>
<feature type="domain" description="ABC transporter" evidence="10">
    <location>
        <begin position="2"/>
        <end position="237"/>
    </location>
</feature>